<gene>
    <name evidence="1" type="ORF">SPELUC_LOCUS14326</name>
</gene>
<accession>A0ACA9QK12</accession>
<organism evidence="1 2">
    <name type="scientific">Cetraspora pellucida</name>
    <dbReference type="NCBI Taxonomy" id="1433469"/>
    <lineage>
        <taxon>Eukaryota</taxon>
        <taxon>Fungi</taxon>
        <taxon>Fungi incertae sedis</taxon>
        <taxon>Mucoromycota</taxon>
        <taxon>Glomeromycotina</taxon>
        <taxon>Glomeromycetes</taxon>
        <taxon>Diversisporales</taxon>
        <taxon>Gigasporaceae</taxon>
        <taxon>Cetraspora</taxon>
    </lineage>
</organism>
<feature type="non-terminal residue" evidence="1">
    <location>
        <position position="46"/>
    </location>
</feature>
<comment type="caution">
    <text evidence="1">The sequence shown here is derived from an EMBL/GenBank/DDBJ whole genome shotgun (WGS) entry which is preliminary data.</text>
</comment>
<evidence type="ECO:0000313" key="2">
    <source>
        <dbReference type="Proteomes" id="UP000789366"/>
    </source>
</evidence>
<dbReference type="EMBL" id="CAJVPW010041650">
    <property type="protein sequence ID" value="CAG8748701.1"/>
    <property type="molecule type" value="Genomic_DNA"/>
</dbReference>
<protein>
    <submittedName>
        <fullName evidence="1">4311_t:CDS:1</fullName>
    </submittedName>
</protein>
<dbReference type="Proteomes" id="UP000789366">
    <property type="component" value="Unassembled WGS sequence"/>
</dbReference>
<evidence type="ECO:0000313" key="1">
    <source>
        <dbReference type="EMBL" id="CAG8748701.1"/>
    </source>
</evidence>
<proteinExistence type="predicted"/>
<reference evidence="1" key="1">
    <citation type="submission" date="2021-06" db="EMBL/GenBank/DDBJ databases">
        <authorList>
            <person name="Kallberg Y."/>
            <person name="Tangrot J."/>
            <person name="Rosling A."/>
        </authorList>
    </citation>
    <scope>NUCLEOTIDE SEQUENCE</scope>
    <source>
        <strain evidence="1">28 12/20/2015</strain>
    </source>
</reference>
<name>A0ACA9QK12_9GLOM</name>
<feature type="non-terminal residue" evidence="1">
    <location>
        <position position="1"/>
    </location>
</feature>
<sequence length="46" mass="5407">ALISQDATKLEIKDFIKHNSFRSKPKILSTLFRDHHLQTTQDIYHA</sequence>
<keyword evidence="2" id="KW-1185">Reference proteome</keyword>